<evidence type="ECO:0000256" key="3">
    <source>
        <dbReference type="ARBA" id="ARBA00022729"/>
    </source>
</evidence>
<evidence type="ECO:0000313" key="12">
    <source>
        <dbReference type="EMBL" id="JAI85087.1"/>
    </source>
</evidence>
<keyword evidence="3" id="KW-0732">Signal</keyword>
<dbReference type="STRING" id="35525.A0A0P4YEF1"/>
<dbReference type="InterPro" id="IPR011583">
    <property type="entry name" value="Chitinase_II/V-like_cat"/>
</dbReference>
<feature type="transmembrane region" description="Helical" evidence="9">
    <location>
        <begin position="61"/>
        <end position="80"/>
    </location>
</feature>
<dbReference type="PANTHER" id="PTHR11177">
    <property type="entry name" value="CHITINASE"/>
    <property type="match status" value="1"/>
</dbReference>
<dbReference type="EMBL" id="LRGB01000190">
    <property type="protein sequence ID" value="KZS20416.1"/>
    <property type="molecule type" value="Genomic_DNA"/>
</dbReference>
<evidence type="ECO:0000256" key="1">
    <source>
        <dbReference type="ARBA" id="ARBA00009121"/>
    </source>
</evidence>
<keyword evidence="2" id="KW-0147">Chitin-binding</keyword>
<reference evidence="12" key="2">
    <citation type="submission" date="2015-10" db="EMBL/GenBank/DDBJ databases">
        <authorList>
            <person name="Gilbert D.G."/>
        </authorList>
    </citation>
    <scope>NUCLEOTIDE SEQUENCE</scope>
</reference>
<dbReference type="SUPFAM" id="SSF51445">
    <property type="entry name" value="(Trans)glycosidases"/>
    <property type="match status" value="2"/>
</dbReference>
<dbReference type="Proteomes" id="UP000076858">
    <property type="component" value="Unassembled WGS sequence"/>
</dbReference>
<dbReference type="Pfam" id="PF00704">
    <property type="entry name" value="Glyco_hydro_18"/>
    <property type="match status" value="2"/>
</dbReference>
<dbReference type="PROSITE" id="PS01095">
    <property type="entry name" value="GH18_1"/>
    <property type="match status" value="2"/>
</dbReference>
<feature type="domain" description="GH18" evidence="11">
    <location>
        <begin position="647"/>
        <end position="1036"/>
    </location>
</feature>
<dbReference type="SUPFAM" id="SSF57625">
    <property type="entry name" value="Invertebrate chitin-binding proteins"/>
    <property type="match status" value="1"/>
</dbReference>
<dbReference type="InterPro" id="IPR001223">
    <property type="entry name" value="Glyco_hydro18_cat"/>
</dbReference>
<dbReference type="PROSITE" id="PS51910">
    <property type="entry name" value="GH18_2"/>
    <property type="match status" value="2"/>
</dbReference>
<keyword evidence="4 7" id="KW-0378">Hydrolase</keyword>
<dbReference type="GO" id="GO:0004568">
    <property type="term" value="F:chitinase activity"/>
    <property type="evidence" value="ECO:0007669"/>
    <property type="project" value="TreeGrafter"/>
</dbReference>
<dbReference type="SUPFAM" id="SSF54556">
    <property type="entry name" value="Chitinase insertion domain"/>
    <property type="match status" value="2"/>
</dbReference>
<dbReference type="GO" id="GO:0005576">
    <property type="term" value="C:extracellular region"/>
    <property type="evidence" value="ECO:0007669"/>
    <property type="project" value="InterPro"/>
</dbReference>
<name>A0A0P4YEF1_9CRUS</name>
<keyword evidence="9" id="KW-0812">Transmembrane</keyword>
<dbReference type="OrthoDB" id="6369623at2759"/>
<evidence type="ECO:0000256" key="9">
    <source>
        <dbReference type="SAM" id="Phobius"/>
    </source>
</evidence>
<dbReference type="PANTHER" id="PTHR11177:SF317">
    <property type="entry name" value="CHITINASE 12-RELATED"/>
    <property type="match status" value="1"/>
</dbReference>
<accession>A0A0P4YEF1</accession>
<dbReference type="SMART" id="SM00494">
    <property type="entry name" value="ChtBD2"/>
    <property type="match status" value="1"/>
</dbReference>
<dbReference type="GO" id="GO:0006032">
    <property type="term" value="P:chitin catabolic process"/>
    <property type="evidence" value="ECO:0007669"/>
    <property type="project" value="TreeGrafter"/>
</dbReference>
<reference evidence="13 14" key="3">
    <citation type="submission" date="2016-03" db="EMBL/GenBank/DDBJ databases">
        <title>EvidentialGene: Evidence-directed Construction of Genes on Genomes.</title>
        <authorList>
            <person name="Gilbert D.G."/>
            <person name="Choi J.-H."/>
            <person name="Mockaitis K."/>
            <person name="Colbourne J."/>
            <person name="Pfrender M."/>
        </authorList>
    </citation>
    <scope>NUCLEOTIDE SEQUENCE [LARGE SCALE GENOMIC DNA]</scope>
    <source>
        <strain evidence="13 14">Xinb3</strain>
        <tissue evidence="13">Complete organism</tissue>
    </source>
</reference>
<dbReference type="InterPro" id="IPR017853">
    <property type="entry name" value="GH"/>
</dbReference>
<keyword evidence="9" id="KW-0472">Membrane</keyword>
<dbReference type="FunFam" id="3.10.50.10:FF:000001">
    <property type="entry name" value="Chitinase 3-like 1"/>
    <property type="match status" value="2"/>
</dbReference>
<dbReference type="InterPro" id="IPR029070">
    <property type="entry name" value="Chitinase_insertion_sf"/>
</dbReference>
<feature type="compositionally biased region" description="Low complexity" evidence="8">
    <location>
        <begin position="154"/>
        <end position="166"/>
    </location>
</feature>
<dbReference type="FunFam" id="3.20.20.80:FF:000007">
    <property type="entry name" value="Acidic mammalian chitinase"/>
    <property type="match status" value="2"/>
</dbReference>
<dbReference type="Gene3D" id="3.10.50.10">
    <property type="match status" value="2"/>
</dbReference>
<dbReference type="InterPro" id="IPR050314">
    <property type="entry name" value="Glycosyl_Hydrlase_18"/>
</dbReference>
<dbReference type="EMBL" id="GDIP01238314">
    <property type="protein sequence ID" value="JAI85087.1"/>
    <property type="molecule type" value="Transcribed_RNA"/>
</dbReference>
<proteinExistence type="inferred from homology"/>
<evidence type="ECO:0000256" key="6">
    <source>
        <dbReference type="ARBA" id="ARBA00023295"/>
    </source>
</evidence>
<dbReference type="GO" id="GO:0005975">
    <property type="term" value="P:carbohydrate metabolic process"/>
    <property type="evidence" value="ECO:0007669"/>
    <property type="project" value="InterPro"/>
</dbReference>
<keyword evidence="6 7" id="KW-0326">Glycosidase</keyword>
<reference evidence="12" key="1">
    <citation type="submission" date="2015-10" db="EMBL/GenBank/DDBJ databases">
        <title>Daphnia magna gene sets from two clonal populations assembled and annotated with EvidentialGene.</title>
        <authorList>
            <person name="Gilbert D."/>
            <person name="Podicheti R."/>
            <person name="Orsini L."/>
            <person name="Colbourne J."/>
            <person name="Pfrender M."/>
        </authorList>
    </citation>
    <scope>NUCLEOTIDE SEQUENCE</scope>
</reference>
<evidence type="ECO:0000259" key="10">
    <source>
        <dbReference type="PROSITE" id="PS50940"/>
    </source>
</evidence>
<evidence type="ECO:0000259" key="11">
    <source>
        <dbReference type="PROSITE" id="PS51910"/>
    </source>
</evidence>
<keyword evidence="14" id="KW-1185">Reference proteome</keyword>
<evidence type="ECO:0000256" key="5">
    <source>
        <dbReference type="ARBA" id="ARBA00023157"/>
    </source>
</evidence>
<dbReference type="InterPro" id="IPR002557">
    <property type="entry name" value="Chitin-bd_dom"/>
</dbReference>
<protein>
    <submittedName>
        <fullName evidence="12">Acidic mammalian chitinase</fullName>
    </submittedName>
</protein>
<evidence type="ECO:0000256" key="4">
    <source>
        <dbReference type="ARBA" id="ARBA00022801"/>
    </source>
</evidence>
<dbReference type="FunFam" id="2.170.140.10:FF:000007">
    <property type="entry name" value="Acidic mammalian chitinase"/>
    <property type="match status" value="1"/>
</dbReference>
<keyword evidence="5" id="KW-1015">Disulfide bond</keyword>
<feature type="domain" description="GH18" evidence="11">
    <location>
        <begin position="214"/>
        <end position="586"/>
    </location>
</feature>
<dbReference type="InterPro" id="IPR001579">
    <property type="entry name" value="Glyco_hydro_18_chit_AS"/>
</dbReference>
<dbReference type="GO" id="GO:0008061">
    <property type="term" value="F:chitin binding"/>
    <property type="evidence" value="ECO:0007669"/>
    <property type="project" value="UniProtKB-KW"/>
</dbReference>
<dbReference type="PROSITE" id="PS50940">
    <property type="entry name" value="CHIT_BIND_II"/>
    <property type="match status" value="1"/>
</dbReference>
<dbReference type="AlphaFoldDB" id="A0A0P4YEF1"/>
<comment type="similarity">
    <text evidence="1">Belongs to the glycosyl hydrolase 18 family. Chitinase class II subfamily.</text>
</comment>
<dbReference type="SMART" id="SM00636">
    <property type="entry name" value="Glyco_18"/>
    <property type="match status" value="2"/>
</dbReference>
<evidence type="ECO:0000256" key="8">
    <source>
        <dbReference type="SAM" id="MobiDB-lite"/>
    </source>
</evidence>
<evidence type="ECO:0000256" key="2">
    <source>
        <dbReference type="ARBA" id="ARBA00022669"/>
    </source>
</evidence>
<organism evidence="12">
    <name type="scientific">Daphnia magna</name>
    <dbReference type="NCBI Taxonomy" id="35525"/>
    <lineage>
        <taxon>Eukaryota</taxon>
        <taxon>Metazoa</taxon>
        <taxon>Ecdysozoa</taxon>
        <taxon>Arthropoda</taxon>
        <taxon>Crustacea</taxon>
        <taxon>Branchiopoda</taxon>
        <taxon>Diplostraca</taxon>
        <taxon>Cladocera</taxon>
        <taxon>Anomopoda</taxon>
        <taxon>Daphniidae</taxon>
        <taxon>Daphnia</taxon>
    </lineage>
</organism>
<dbReference type="Gene3D" id="2.170.140.10">
    <property type="entry name" value="Chitin binding domain"/>
    <property type="match status" value="1"/>
</dbReference>
<sequence length="1135" mass="126568">MSFSVTFQDHWRQQQNQQTIKSIQLSKWRPAIFGRELSVLNQTKMGVAAFKGCQHLRIGRLTALVAVFLLVLALITATTVDAESKVRRPLRRRDPLSAAASVGNSVVRNRLIRPTKKPFGSTTMASVEKEETGATQPTPFIRRPSSGLTRPSSTTAAPTDAPTTTPKSIFQRPSRRPGMRKPVAPGGLSTSLSSNKNDDKNVRPVGSGNADKGYKIVCYFTNWAQYRPKTGKYLPEDIDPHLCTHIIYAFGWLKKGKLSSLEANDETVDGKIGLYERMMALKNTNPDLKVLLALGGWTFGTAKFKEMSATRYARQTFVFSAIPFLRQHGFDGLDLDWEYPKGSDDKRNFVSLLKELREAFEAESQELKSPRLLLTAAVPVGPDNINGGYDVPAVASYLDFINVMAYDFHGKWENTVGHNAPLFSPSSDSEWRKQLSVDHASNLWVRLGAPREKLIIGMPTYGRSFQMTDTARFRVNEPASGGGQAGVYTREAGFLAYYEICEMLRSGKATYIWDDEMQVPYLIHGDQWVGFDDERAIRNKMSWIKKNNFGGAMVWTLDMDDFTGSVCGNNVKYPLIGAMREELRGVPRPGKDVDWAQEVPTISLSATTLPPPIQISLSEILNKVSTKKPQLLLPTIPNAAPINGSNAKTICYYTSWSANRPGLGRFTPEDVNVELCTHLVYAFGALKDYRLSLVGGDSNIKQNVDSGNRKPRQRVSVAVEGDAMDVHARIQNLRTKNPDLKIILAIGGWAVGSGPFKDLTSNIFRMNQFVYDSTEFLRANNFDGLDIDWEYPRGADDRASFLNLIKELRLAFEGESVTNKLPRLLLTAAVPASPEAIAAGYDVPEVVKYVDFLNVMTYDFHGHWEGQVGHNSPLFPLETAASHQRRLTVDYGAREWVKLGAPAEKIMIGMPTFGRTFTLADLSKFDIGSPASGGGIPGPYTSEAGFLAYYEVCDFLQEDNTTLVWDNEQQVPFAYRDDQWVGFDDERSLRTKVSWLKEQGFGGVMLYSLDMDDFRGHCGSGRYPLLQAVRQELTADNYQVQFVYDGPYERSASSLITSRAAAKDPNVLTCDEEDGHISYHPDKANCAMYYMCEGERKHHMPCPVQLVFNPSQNVCDWPENVPGCETHFTAGTGRR</sequence>
<gene>
    <name evidence="13" type="ORF">APZ42_012794</name>
</gene>
<dbReference type="InterPro" id="IPR036508">
    <property type="entry name" value="Chitin-bd_dom_sf"/>
</dbReference>
<keyword evidence="9" id="KW-1133">Transmembrane helix</keyword>
<evidence type="ECO:0000313" key="13">
    <source>
        <dbReference type="EMBL" id="KZS20416.1"/>
    </source>
</evidence>
<dbReference type="CDD" id="cd02872">
    <property type="entry name" value="GH18_chitolectin_chitotriosidase"/>
    <property type="match status" value="2"/>
</dbReference>
<feature type="domain" description="Chitin-binding type-2" evidence="10">
    <location>
        <begin position="1067"/>
        <end position="1126"/>
    </location>
</feature>
<feature type="region of interest" description="Disordered" evidence="8">
    <location>
        <begin position="113"/>
        <end position="206"/>
    </location>
</feature>
<evidence type="ECO:0000313" key="14">
    <source>
        <dbReference type="Proteomes" id="UP000076858"/>
    </source>
</evidence>
<dbReference type="Pfam" id="PF01607">
    <property type="entry name" value="CBM_14"/>
    <property type="match status" value="1"/>
</dbReference>
<dbReference type="Gene3D" id="3.20.20.80">
    <property type="entry name" value="Glycosidases"/>
    <property type="match status" value="2"/>
</dbReference>
<evidence type="ECO:0000256" key="7">
    <source>
        <dbReference type="RuleBase" id="RU000489"/>
    </source>
</evidence>